<evidence type="ECO:0000313" key="7">
    <source>
        <dbReference type="Proteomes" id="UP000315295"/>
    </source>
</evidence>
<dbReference type="InterPro" id="IPR004152">
    <property type="entry name" value="GAT_dom"/>
</dbReference>
<dbReference type="PANTHER" id="PTHR45898">
    <property type="entry name" value="TOM1-LIKE PROTEIN"/>
    <property type="match status" value="1"/>
</dbReference>
<dbReference type="GO" id="GO:0005737">
    <property type="term" value="C:cytoplasm"/>
    <property type="evidence" value="ECO:0007669"/>
    <property type="project" value="UniProtKB-ARBA"/>
</dbReference>
<sequence length="163" mass="18278">MSLSYMFVFECLPEIQNARGIADVLMEMLNALDPKNPEGLKEQVIVDQCRSYQKRVRLLVNETADEELLCQGLALNDDLQRVISRHDNSVTGTTTVVRGAESSVVPLVNVNHEDDESEDEFSQLAHSGKIELTRFDRRIEAAVESRPSSLRGEATRQLGVPKH</sequence>
<reference evidence="6 7" key="1">
    <citation type="journal article" date="2019" name="G3 (Bethesda)">
        <title>Sequencing of a Wild Apple (Malus baccata) Genome Unravels the Differences Between Cultivated and Wild Apple Species Regarding Disease Resistance and Cold Tolerance.</title>
        <authorList>
            <person name="Chen X."/>
        </authorList>
    </citation>
    <scope>NUCLEOTIDE SEQUENCE [LARGE SCALE GENOMIC DNA]</scope>
    <source>
        <strain evidence="7">cv. Shandingzi</strain>
        <tissue evidence="6">Leaves</tissue>
    </source>
</reference>
<evidence type="ECO:0000256" key="4">
    <source>
        <dbReference type="SAM" id="MobiDB-lite"/>
    </source>
</evidence>
<gene>
    <name evidence="6" type="ORF">C1H46_024700</name>
</gene>
<evidence type="ECO:0000256" key="3">
    <source>
        <dbReference type="ARBA" id="ARBA00023136"/>
    </source>
</evidence>
<comment type="similarity">
    <text evidence="2">Belongs to the TOM1 family.</text>
</comment>
<evidence type="ECO:0000313" key="6">
    <source>
        <dbReference type="EMBL" id="TQD89706.1"/>
    </source>
</evidence>
<dbReference type="STRING" id="106549.A0A540LTH1"/>
<dbReference type="PROSITE" id="PS50909">
    <property type="entry name" value="GAT"/>
    <property type="match status" value="1"/>
</dbReference>
<organism evidence="6 7">
    <name type="scientific">Malus baccata</name>
    <name type="common">Siberian crab apple</name>
    <name type="synonym">Pyrus baccata</name>
    <dbReference type="NCBI Taxonomy" id="106549"/>
    <lineage>
        <taxon>Eukaryota</taxon>
        <taxon>Viridiplantae</taxon>
        <taxon>Streptophyta</taxon>
        <taxon>Embryophyta</taxon>
        <taxon>Tracheophyta</taxon>
        <taxon>Spermatophyta</taxon>
        <taxon>Magnoliopsida</taxon>
        <taxon>eudicotyledons</taxon>
        <taxon>Gunneridae</taxon>
        <taxon>Pentapetalae</taxon>
        <taxon>rosids</taxon>
        <taxon>fabids</taxon>
        <taxon>Rosales</taxon>
        <taxon>Rosaceae</taxon>
        <taxon>Amygdaloideae</taxon>
        <taxon>Maleae</taxon>
        <taxon>Malus</taxon>
    </lineage>
</organism>
<dbReference type="PANTHER" id="PTHR45898:SF14">
    <property type="entry name" value="TOM1-LIKE PROTEIN 4"/>
    <property type="match status" value="1"/>
</dbReference>
<dbReference type="SUPFAM" id="SSF89009">
    <property type="entry name" value="GAT-like domain"/>
    <property type="match status" value="1"/>
</dbReference>
<keyword evidence="3" id="KW-0472">Membrane</keyword>
<dbReference type="InterPro" id="IPR038425">
    <property type="entry name" value="GAT_sf"/>
</dbReference>
<dbReference type="Proteomes" id="UP000315295">
    <property type="component" value="Unassembled WGS sequence"/>
</dbReference>
<keyword evidence="7" id="KW-1185">Reference proteome</keyword>
<evidence type="ECO:0000259" key="5">
    <source>
        <dbReference type="PROSITE" id="PS50909"/>
    </source>
</evidence>
<feature type="region of interest" description="Disordered" evidence="4">
    <location>
        <begin position="143"/>
        <end position="163"/>
    </location>
</feature>
<comment type="caution">
    <text evidence="6">The sequence shown here is derived from an EMBL/GenBank/DDBJ whole genome shotgun (WGS) entry which is preliminary data.</text>
</comment>
<dbReference type="EMBL" id="VIEB01000471">
    <property type="protein sequence ID" value="TQD89706.1"/>
    <property type="molecule type" value="Genomic_DNA"/>
</dbReference>
<dbReference type="GO" id="GO:0043130">
    <property type="term" value="F:ubiquitin binding"/>
    <property type="evidence" value="ECO:0007669"/>
    <property type="project" value="InterPro"/>
</dbReference>
<name>A0A540LTH1_MALBA</name>
<dbReference type="GO" id="GO:0035091">
    <property type="term" value="F:phosphatidylinositol binding"/>
    <property type="evidence" value="ECO:0007669"/>
    <property type="project" value="InterPro"/>
</dbReference>
<accession>A0A540LTH1</accession>
<protein>
    <recommendedName>
        <fullName evidence="5">GAT domain-containing protein</fullName>
    </recommendedName>
</protein>
<evidence type="ECO:0000256" key="2">
    <source>
        <dbReference type="ARBA" id="ARBA00007708"/>
    </source>
</evidence>
<dbReference type="AlphaFoldDB" id="A0A540LTH1"/>
<dbReference type="Gene3D" id="1.20.58.160">
    <property type="match status" value="1"/>
</dbReference>
<comment type="subcellular location">
    <subcellularLocation>
        <location evidence="1">Membrane</location>
        <topology evidence="1">Peripheral membrane protein</topology>
    </subcellularLocation>
</comment>
<proteinExistence type="inferred from homology"/>
<evidence type="ECO:0000256" key="1">
    <source>
        <dbReference type="ARBA" id="ARBA00004170"/>
    </source>
</evidence>
<dbReference type="InterPro" id="IPR044836">
    <property type="entry name" value="TOL_plant"/>
</dbReference>
<dbReference type="CDD" id="cd14231">
    <property type="entry name" value="GAT_GGA-like_plant"/>
    <property type="match status" value="1"/>
</dbReference>
<dbReference type="GO" id="GO:0043328">
    <property type="term" value="P:protein transport to vacuole involved in ubiquitin-dependent protein catabolic process via the multivesicular body sorting pathway"/>
    <property type="evidence" value="ECO:0007669"/>
    <property type="project" value="InterPro"/>
</dbReference>
<dbReference type="GO" id="GO:0016020">
    <property type="term" value="C:membrane"/>
    <property type="evidence" value="ECO:0007669"/>
    <property type="project" value="UniProtKB-SubCell"/>
</dbReference>
<dbReference type="Pfam" id="PF03127">
    <property type="entry name" value="GAT"/>
    <property type="match status" value="1"/>
</dbReference>
<feature type="domain" description="GAT" evidence="5">
    <location>
        <begin position="6"/>
        <end position="91"/>
    </location>
</feature>